<gene>
    <name evidence="1" type="ORF">ML462_10195</name>
</gene>
<dbReference type="RefSeq" id="WP_240713711.1">
    <property type="nucleotide sequence ID" value="NZ_JAKVTV010000003.1"/>
</dbReference>
<organism evidence="1 2">
    <name type="scientific">Christiangramia lutea</name>
    <dbReference type="NCBI Taxonomy" id="1607951"/>
    <lineage>
        <taxon>Bacteria</taxon>
        <taxon>Pseudomonadati</taxon>
        <taxon>Bacteroidota</taxon>
        <taxon>Flavobacteriia</taxon>
        <taxon>Flavobacteriales</taxon>
        <taxon>Flavobacteriaceae</taxon>
        <taxon>Christiangramia</taxon>
    </lineage>
</organism>
<dbReference type="Proteomes" id="UP001139226">
    <property type="component" value="Unassembled WGS sequence"/>
</dbReference>
<dbReference type="AlphaFoldDB" id="A0A9X2A9E5"/>
<reference evidence="1" key="1">
    <citation type="submission" date="2022-03" db="EMBL/GenBank/DDBJ databases">
        <title>Gramella crocea sp. nov., isolated from activated sludge of a seafood processing plant.</title>
        <authorList>
            <person name="Zhang X."/>
        </authorList>
    </citation>
    <scope>NUCLEOTIDE SEQUENCE</scope>
    <source>
        <strain evidence="1">YJ019</strain>
    </source>
</reference>
<proteinExistence type="predicted"/>
<sequence>MKPYSNLILFLALFFFTTIVLGQNFANDCSGAIKICGDGAISSNADGVGNQELAGSNNCSSQEHNSLWLEIEITKAGTLGFTLKPTSTALNIDYDFFIFGPNASCGYLGNAIRCSTTNPLASNSVSNFTGMNDQETDTSEGPGPDGNNFIKSMDVLPGETYFIVIDRPIGNSPFELEWTGTSTVGGFPFPEGPEITKPNDLETCNSEGISDFDISSTASEIVNQNNTSLSYHESLADAVENNAALGNIYTSTIPVKTIYARVENDLTGCAEITEFDLRINPGPTINDSNTIEKCDLDLNGSEEFVLSDLNSSILGGLDPNNFQIQYFRDPSSAANGTNPILSDYNSSGNEIIYAKVSEKMNPNCYNIAEVELILNLPPQIDSYNIFQPQVNSNSNTITLNIDNASNYEFSIGNIDGPYQTSNIFTNVGSGFKTIYIRDLKGCAIVSTEIAVLGYNNFFTPNNDGINDYWQIKGITTSNNFIHIFDRYGKLLAKLNTTEKGWDGIYNGRDMPADDYWFRVTLQNGQEFNGHFSLVR</sequence>
<keyword evidence="2" id="KW-1185">Reference proteome</keyword>
<dbReference type="Pfam" id="PF13585">
    <property type="entry name" value="CHU_C"/>
    <property type="match status" value="1"/>
</dbReference>
<accession>A0A9X2A9E5</accession>
<evidence type="ECO:0000313" key="1">
    <source>
        <dbReference type="EMBL" id="MCH4823539.1"/>
    </source>
</evidence>
<dbReference type="InterPro" id="IPR026341">
    <property type="entry name" value="T9SS_type_B"/>
</dbReference>
<protein>
    <submittedName>
        <fullName evidence="1">T9SS type B sorting domain-containing protein</fullName>
    </submittedName>
</protein>
<name>A0A9X2A9E5_9FLAO</name>
<comment type="caution">
    <text evidence="1">The sequence shown here is derived from an EMBL/GenBank/DDBJ whole genome shotgun (WGS) entry which is preliminary data.</text>
</comment>
<dbReference type="NCBIfam" id="TIGR04131">
    <property type="entry name" value="Bac_Flav_CTERM"/>
    <property type="match status" value="1"/>
</dbReference>
<evidence type="ECO:0000313" key="2">
    <source>
        <dbReference type="Proteomes" id="UP001139226"/>
    </source>
</evidence>
<dbReference type="EMBL" id="JAKVTV010000003">
    <property type="protein sequence ID" value="MCH4823539.1"/>
    <property type="molecule type" value="Genomic_DNA"/>
</dbReference>